<evidence type="ECO:0000313" key="7">
    <source>
        <dbReference type="Proteomes" id="UP000268321"/>
    </source>
</evidence>
<dbReference type="InterPro" id="IPR040608">
    <property type="entry name" value="Snf8/Vps36"/>
</dbReference>
<feature type="domain" description="GLUE N-terminal" evidence="5">
    <location>
        <begin position="10"/>
        <end position="297"/>
    </location>
</feature>
<evidence type="ECO:0000256" key="2">
    <source>
        <dbReference type="ARBA" id="ARBA00022448"/>
    </source>
</evidence>
<proteinExistence type="inferred from homology"/>
<dbReference type="Pfam" id="PF11605">
    <property type="entry name" value="Vps36_ESCRT-II"/>
    <property type="match status" value="1"/>
</dbReference>
<evidence type="ECO:0000313" key="6">
    <source>
        <dbReference type="EMBL" id="RKP30516.1"/>
    </source>
</evidence>
<comment type="subcellular location">
    <subcellularLocation>
        <location evidence="4">Cytoplasm</location>
    </subcellularLocation>
    <subcellularLocation>
        <location evidence="4">Endosome</location>
    </subcellularLocation>
</comment>
<keyword evidence="4" id="KW-0963">Cytoplasm</keyword>
<dbReference type="InterPro" id="IPR036390">
    <property type="entry name" value="WH_DNA-bd_sf"/>
</dbReference>
<comment type="function">
    <text evidence="4">Component of the ESCRT-II complex (endosomal sorting complex required for transport II), which is required for multivesicular body (MVB) formation and sorting of endosomal cargo proteins into MVBs.</text>
</comment>
<dbReference type="GO" id="GO:0000814">
    <property type="term" value="C:ESCRT II complex"/>
    <property type="evidence" value="ECO:0007669"/>
    <property type="project" value="UniProtKB-UniRule"/>
</dbReference>
<dbReference type="Pfam" id="PF04157">
    <property type="entry name" value="EAP30"/>
    <property type="match status" value="1"/>
</dbReference>
<accession>A0A4P9ZCA3</accession>
<dbReference type="AlphaFoldDB" id="A0A4P9ZCA3"/>
<dbReference type="GO" id="GO:0032266">
    <property type="term" value="F:phosphatidylinositol-3-phosphate binding"/>
    <property type="evidence" value="ECO:0007669"/>
    <property type="project" value="UniProtKB-UniRule"/>
</dbReference>
<dbReference type="Proteomes" id="UP000268321">
    <property type="component" value="Unassembled WGS sequence"/>
</dbReference>
<dbReference type="Pfam" id="PF16988">
    <property type="entry name" value="Vps36-NZF-N"/>
    <property type="match status" value="1"/>
</dbReference>
<dbReference type="GO" id="GO:0043130">
    <property type="term" value="F:ubiquitin binding"/>
    <property type="evidence" value="ECO:0007669"/>
    <property type="project" value="UniProtKB-UniRule"/>
</dbReference>
<evidence type="ECO:0000256" key="3">
    <source>
        <dbReference type="ARBA" id="ARBA00022927"/>
    </source>
</evidence>
<evidence type="ECO:0000259" key="5">
    <source>
        <dbReference type="PROSITE" id="PS51495"/>
    </source>
</evidence>
<dbReference type="GO" id="GO:0031902">
    <property type="term" value="C:late endosome membrane"/>
    <property type="evidence" value="ECO:0007669"/>
    <property type="project" value="UniProtKB-UniRule"/>
</dbReference>
<organism evidence="6 7">
    <name type="scientific">Metschnikowia bicuspidata</name>
    <dbReference type="NCBI Taxonomy" id="27322"/>
    <lineage>
        <taxon>Eukaryota</taxon>
        <taxon>Fungi</taxon>
        <taxon>Dikarya</taxon>
        <taxon>Ascomycota</taxon>
        <taxon>Saccharomycotina</taxon>
        <taxon>Pichiomycetes</taxon>
        <taxon>Metschnikowiaceae</taxon>
        <taxon>Metschnikowia</taxon>
    </lineage>
</organism>
<dbReference type="Gene3D" id="1.10.10.10">
    <property type="entry name" value="Winged helix-like DNA-binding domain superfamily/Winged helix DNA-binding domain"/>
    <property type="match status" value="2"/>
</dbReference>
<evidence type="ECO:0000256" key="1">
    <source>
        <dbReference type="ARBA" id="ARBA00009697"/>
    </source>
</evidence>
<dbReference type="InterPro" id="IPR036388">
    <property type="entry name" value="WH-like_DNA-bd_sf"/>
</dbReference>
<dbReference type="InterPro" id="IPR021648">
    <property type="entry name" value="GLUE_dom"/>
</dbReference>
<dbReference type="SUPFAM" id="SSF46785">
    <property type="entry name" value="Winged helix' DNA-binding domain"/>
    <property type="match status" value="1"/>
</dbReference>
<comment type="similarity">
    <text evidence="1 4">Belongs to the VPS36 family.</text>
</comment>
<dbReference type="SUPFAM" id="SSF90209">
    <property type="entry name" value="Ran binding protein zinc finger-like"/>
    <property type="match status" value="2"/>
</dbReference>
<gene>
    <name evidence="6" type="ORF">METBISCDRAFT_16152</name>
</gene>
<dbReference type="Gene3D" id="2.30.29.30">
    <property type="entry name" value="Pleckstrin-homology domain (PH domain)/Phosphotyrosine-binding domain (PTB)"/>
    <property type="match status" value="1"/>
</dbReference>
<dbReference type="InterPro" id="IPR037855">
    <property type="entry name" value="Vps36"/>
</dbReference>
<keyword evidence="4" id="KW-0967">Endosome</keyword>
<evidence type="ECO:0000256" key="4">
    <source>
        <dbReference type="RuleBase" id="RU367095"/>
    </source>
</evidence>
<dbReference type="PANTHER" id="PTHR13128">
    <property type="entry name" value="VACUOLAR PROTEIN-SORTING-ASSOCIATED PROTEIN 36"/>
    <property type="match status" value="1"/>
</dbReference>
<reference evidence="7" key="1">
    <citation type="journal article" date="2018" name="Nat. Microbiol.">
        <title>Leveraging single-cell genomics to expand the fungal tree of life.</title>
        <authorList>
            <person name="Ahrendt S.R."/>
            <person name="Quandt C.A."/>
            <person name="Ciobanu D."/>
            <person name="Clum A."/>
            <person name="Salamov A."/>
            <person name="Andreopoulos B."/>
            <person name="Cheng J.F."/>
            <person name="Woyke T."/>
            <person name="Pelin A."/>
            <person name="Henrissat B."/>
            <person name="Reynolds N.K."/>
            <person name="Benny G.L."/>
            <person name="Smith M.E."/>
            <person name="James T.Y."/>
            <person name="Grigoriev I.V."/>
        </authorList>
    </citation>
    <scope>NUCLEOTIDE SEQUENCE [LARGE SCALE GENOMIC DNA]</scope>
    <source>
        <strain evidence="7">Baker2002</strain>
    </source>
</reference>
<keyword evidence="7" id="KW-1185">Reference proteome</keyword>
<dbReference type="OrthoDB" id="271448at2759"/>
<dbReference type="InterPro" id="IPR031558">
    <property type="entry name" value="Vps36-NZF-N"/>
</dbReference>
<dbReference type="InterPro" id="IPR036443">
    <property type="entry name" value="Znf_RanBP2_sf"/>
</dbReference>
<dbReference type="EMBL" id="ML004457">
    <property type="protein sequence ID" value="RKP30516.1"/>
    <property type="molecule type" value="Genomic_DNA"/>
</dbReference>
<dbReference type="InterPro" id="IPR011993">
    <property type="entry name" value="PH-like_dom_sf"/>
</dbReference>
<dbReference type="SUPFAM" id="SSF50729">
    <property type="entry name" value="PH domain-like"/>
    <property type="match status" value="1"/>
</dbReference>
<dbReference type="PANTHER" id="PTHR13128:SF12">
    <property type="entry name" value="VACUOLAR PROTEIN-SORTING-ASSOCIATED PROTEIN 36"/>
    <property type="match status" value="1"/>
</dbReference>
<dbReference type="Gene3D" id="2.30.30.380">
    <property type="entry name" value="Zn-finger domain of Sec23/24"/>
    <property type="match status" value="2"/>
</dbReference>
<protein>
    <recommendedName>
        <fullName evidence="4">Vacuolar protein-sorting-associated protein 36</fullName>
    </recommendedName>
    <alternativeName>
        <fullName evidence="4">ESCRT-II complex subunit VPS36</fullName>
    </alternativeName>
</protein>
<sequence length="656" mass="73668">MRSCSIWQKVLINKSNRPVLDQGEHNLYIRDGVGLYHGRQKIKNYQNGRLYLTNKRVIWLDVYDQQAPVALLLADVALSEHVEGFLRSSPKVKVFLKRAAKSGQSTAETGTQRQQAQFGPADSTLRLPIPDITSVDWACIICLYNNQIELNTDLNGPLPVCVSCGIQPSQAQLEKLFSEADNLSRGLTLTGAETSLDACPKCTFINHPSMRFCELCGTALRLVLSSLMKKLQSLDNASSTSLESENPLGPVASDKEEDPSELLYIKFSFRKGGDLEFFRHLKEEVQALQWLALEAKGAINGDALKLSASRDPSPQKDLLGGIRGLEKLDELKRKQNEDVLSLSLEDFKQLMNKAQDILNLSASFQTVLKPQRILLTKHDTIIPQLNVNKSSRLYHQELARHMSEFLLNFELTSVTSMVTLPALFASYNRFLILSQGFGCELVLPQDMKKGLEWLQKLRLPVRLKTYLSGLVVVARQSHDLQDLHRLIMQFLVDDENAFKYQKFCSELLVDNDAYMRDKYRAFHGLTVSQIADHYGWSPAVCTEELQRCVDALTVVVDEHILGVFYFTNAFDPDIAALLEDEESLKKKAHKDVLEKQKLISSTLKNTHEAYQSLVCVSDFDFGSAPEERAPQLSKSVLSAPSALPESLNQLSGLNFT</sequence>
<comment type="subunit">
    <text evidence="4">Component of the endosomal sorting complex required for transport II (ESCRT-II).</text>
</comment>
<dbReference type="PROSITE" id="PS51495">
    <property type="entry name" value="GLUE"/>
    <property type="match status" value="1"/>
</dbReference>
<keyword evidence="2 4" id="KW-0813">Transport</keyword>
<name>A0A4P9ZCA3_9ASCO</name>
<keyword evidence="3 4" id="KW-0653">Protein transport</keyword>
<dbReference type="GO" id="GO:0043328">
    <property type="term" value="P:protein transport to vacuole involved in ubiquitin-dependent protein catabolic process via the multivesicular body sorting pathway"/>
    <property type="evidence" value="ECO:0007669"/>
    <property type="project" value="UniProtKB-UniRule"/>
</dbReference>